<dbReference type="Proteomes" id="UP001165083">
    <property type="component" value="Unassembled WGS sequence"/>
</dbReference>
<reference evidence="1" key="1">
    <citation type="submission" date="2023-04" db="EMBL/GenBank/DDBJ databases">
        <title>Phytophthora lilii NBRC 32176.</title>
        <authorList>
            <person name="Ichikawa N."/>
            <person name="Sato H."/>
            <person name="Tonouchi N."/>
        </authorList>
    </citation>
    <scope>NUCLEOTIDE SEQUENCE</scope>
    <source>
        <strain evidence="1">NBRC 32176</strain>
    </source>
</reference>
<dbReference type="AlphaFoldDB" id="A0A9W6TEP8"/>
<proteinExistence type="predicted"/>
<sequence length="118" mass="12948">MRLQEVALQKARAGVRPVVPLLLNSFVGGHDAALRFHSSAAAYPPSGATDKATTATRLLSTEVVTNPSQPLYYGDNNRREGLFELHTTFTPFLEIPVLGPYALRQAYNPGTRFARFAM</sequence>
<evidence type="ECO:0000313" key="2">
    <source>
        <dbReference type="Proteomes" id="UP001165083"/>
    </source>
</evidence>
<accession>A0A9W6TEP8</accession>
<organism evidence="1 2">
    <name type="scientific">Phytophthora lilii</name>
    <dbReference type="NCBI Taxonomy" id="2077276"/>
    <lineage>
        <taxon>Eukaryota</taxon>
        <taxon>Sar</taxon>
        <taxon>Stramenopiles</taxon>
        <taxon>Oomycota</taxon>
        <taxon>Peronosporomycetes</taxon>
        <taxon>Peronosporales</taxon>
        <taxon>Peronosporaceae</taxon>
        <taxon>Phytophthora</taxon>
    </lineage>
</organism>
<keyword evidence="2" id="KW-1185">Reference proteome</keyword>
<dbReference type="EMBL" id="BSXW01000067">
    <property type="protein sequence ID" value="GMF11177.1"/>
    <property type="molecule type" value="Genomic_DNA"/>
</dbReference>
<comment type="caution">
    <text evidence="1">The sequence shown here is derived from an EMBL/GenBank/DDBJ whole genome shotgun (WGS) entry which is preliminary data.</text>
</comment>
<evidence type="ECO:0000313" key="1">
    <source>
        <dbReference type="EMBL" id="GMF11177.1"/>
    </source>
</evidence>
<protein>
    <submittedName>
        <fullName evidence="1">Unnamed protein product</fullName>
    </submittedName>
</protein>
<name>A0A9W6TEP8_9STRA</name>
<gene>
    <name evidence="1" type="ORF">Plil01_000191000</name>
</gene>